<evidence type="ECO:0000313" key="3">
    <source>
        <dbReference type="Proteomes" id="UP001054837"/>
    </source>
</evidence>
<reference evidence="2 3" key="1">
    <citation type="submission" date="2021-06" db="EMBL/GenBank/DDBJ databases">
        <title>Caerostris darwini draft genome.</title>
        <authorList>
            <person name="Kono N."/>
            <person name="Arakawa K."/>
        </authorList>
    </citation>
    <scope>NUCLEOTIDE SEQUENCE [LARGE SCALE GENOMIC DNA]</scope>
</reference>
<keyword evidence="3" id="KW-1185">Reference proteome</keyword>
<dbReference type="EMBL" id="BPLQ01013146">
    <property type="protein sequence ID" value="GIY70317.1"/>
    <property type="molecule type" value="Genomic_DNA"/>
</dbReference>
<organism evidence="2 3">
    <name type="scientific">Caerostris darwini</name>
    <dbReference type="NCBI Taxonomy" id="1538125"/>
    <lineage>
        <taxon>Eukaryota</taxon>
        <taxon>Metazoa</taxon>
        <taxon>Ecdysozoa</taxon>
        <taxon>Arthropoda</taxon>
        <taxon>Chelicerata</taxon>
        <taxon>Arachnida</taxon>
        <taxon>Araneae</taxon>
        <taxon>Araneomorphae</taxon>
        <taxon>Entelegynae</taxon>
        <taxon>Araneoidea</taxon>
        <taxon>Araneidae</taxon>
        <taxon>Caerostris</taxon>
    </lineage>
</organism>
<evidence type="ECO:0000313" key="2">
    <source>
        <dbReference type="EMBL" id="GIY70317.1"/>
    </source>
</evidence>
<name>A0AAV4VJF2_9ARAC</name>
<dbReference type="AlphaFoldDB" id="A0AAV4VJF2"/>
<evidence type="ECO:0000256" key="1">
    <source>
        <dbReference type="SAM" id="MobiDB-lite"/>
    </source>
</evidence>
<protein>
    <submittedName>
        <fullName evidence="2">Uncharacterized protein</fullName>
    </submittedName>
</protein>
<sequence>MLKNTPNWVGPPPPQRTGSGRTENKFCLPCLESGKAGRPKIECSPDHPFLLPHLGLLLCCVGCFLPSRDSNALSRRGRSRAKQRPPHLCYRMTTTLRIRISALLPAGLFWVTTEARLMDSALNFSIRFGPMHAVVLLQTDERTFLLRNPSQSAVENDFNSSSPSSAG</sequence>
<feature type="region of interest" description="Disordered" evidence="1">
    <location>
        <begin position="1"/>
        <end position="21"/>
    </location>
</feature>
<accession>A0AAV4VJF2</accession>
<comment type="caution">
    <text evidence="2">The sequence shown here is derived from an EMBL/GenBank/DDBJ whole genome shotgun (WGS) entry which is preliminary data.</text>
</comment>
<proteinExistence type="predicted"/>
<gene>
    <name evidence="2" type="ORF">CDAR_284261</name>
</gene>
<dbReference type="Proteomes" id="UP001054837">
    <property type="component" value="Unassembled WGS sequence"/>
</dbReference>